<evidence type="ECO:0000259" key="8">
    <source>
        <dbReference type="PROSITE" id="PS51671"/>
    </source>
</evidence>
<dbReference type="Pfam" id="PF13291">
    <property type="entry name" value="ACT_4"/>
    <property type="match status" value="1"/>
</dbReference>
<dbReference type="InterPro" id="IPR002912">
    <property type="entry name" value="ACT_dom"/>
</dbReference>
<dbReference type="Gene3D" id="3.30.70.260">
    <property type="match status" value="1"/>
</dbReference>
<dbReference type="PANTHER" id="PTHR33778:SF1">
    <property type="entry name" value="MAGNESIUM TRANSPORTER YHID-RELATED"/>
    <property type="match status" value="1"/>
</dbReference>
<comment type="caution">
    <text evidence="9">The sequence shown here is derived from an EMBL/GenBank/DDBJ whole genome shotgun (WGS) entry which is preliminary data.</text>
</comment>
<dbReference type="InterPro" id="IPR045865">
    <property type="entry name" value="ACT-like_dom_sf"/>
</dbReference>
<comment type="subcellular location">
    <subcellularLocation>
        <location evidence="1">Cell membrane</location>
        <topology evidence="1">Multi-pass membrane protein</topology>
    </subcellularLocation>
</comment>
<keyword evidence="5 7" id="KW-1133">Transmembrane helix</keyword>
<dbReference type="SUPFAM" id="SSF55021">
    <property type="entry name" value="ACT-like"/>
    <property type="match status" value="1"/>
</dbReference>
<evidence type="ECO:0000256" key="4">
    <source>
        <dbReference type="ARBA" id="ARBA00022692"/>
    </source>
</evidence>
<reference evidence="9 10" key="1">
    <citation type="journal article" date="2016" name="Nat. Commun.">
        <title>Thousands of microbial genomes shed light on interconnected biogeochemical processes in an aquifer system.</title>
        <authorList>
            <person name="Anantharaman K."/>
            <person name="Brown C.T."/>
            <person name="Hug L.A."/>
            <person name="Sharon I."/>
            <person name="Castelle C.J."/>
            <person name="Probst A.J."/>
            <person name="Thomas B.C."/>
            <person name="Singh A."/>
            <person name="Wilkins M.J."/>
            <person name="Karaoz U."/>
            <person name="Brodie E.L."/>
            <person name="Williams K.H."/>
            <person name="Hubbard S.S."/>
            <person name="Banfield J.F."/>
        </authorList>
    </citation>
    <scope>NUCLEOTIDE SEQUENCE [LARGE SCALE GENOMIC DNA]</scope>
</reference>
<dbReference type="InterPro" id="IPR003416">
    <property type="entry name" value="MgtC/SapB/SrpB/YhiD_fam"/>
</dbReference>
<evidence type="ECO:0000256" key="2">
    <source>
        <dbReference type="ARBA" id="ARBA00009298"/>
    </source>
</evidence>
<feature type="domain" description="ACT" evidence="8">
    <location>
        <begin position="146"/>
        <end position="221"/>
    </location>
</feature>
<gene>
    <name evidence="9" type="ORF">A2074_00640</name>
</gene>
<organism evidence="9 10">
    <name type="scientific">Candidatus Aquicultor primus</name>
    <dbReference type="NCBI Taxonomy" id="1797195"/>
    <lineage>
        <taxon>Bacteria</taxon>
        <taxon>Bacillati</taxon>
        <taxon>Actinomycetota</taxon>
        <taxon>Candidatus Aquicultoria</taxon>
        <taxon>Candidatus Aquicultorales</taxon>
        <taxon>Candidatus Aquicultoraceae</taxon>
        <taxon>Candidatus Aquicultor</taxon>
    </lineage>
</organism>
<proteinExistence type="inferred from homology"/>
<sequence length="224" mass="23552">MEQIFSTLEIILRLVLAAVLGGVIGYQREISDKPAGLRTHVLVSLGSALLMVISIEPFKGVEYADITRIASSVVTGIGFLGAGAIIRQGSMVRGLTTAASIWVVAGVGLGVGAGLYIASLSATLLILLTLSGLKYVELRGGRGHRAIQVTTRNKPEMLGKITSALGAMKVAVSAVELEIIEEEGTNIVNISLLIPEAIDHNEVVARLASIEGVNEVNWMTRPGL</sequence>
<keyword evidence="4 7" id="KW-0812">Transmembrane</keyword>
<evidence type="ECO:0000256" key="6">
    <source>
        <dbReference type="ARBA" id="ARBA00023136"/>
    </source>
</evidence>
<evidence type="ECO:0000256" key="1">
    <source>
        <dbReference type="ARBA" id="ARBA00004651"/>
    </source>
</evidence>
<comment type="similarity">
    <text evidence="2">Belongs to the MgtC/SapB family.</text>
</comment>
<evidence type="ECO:0000256" key="5">
    <source>
        <dbReference type="ARBA" id="ARBA00022989"/>
    </source>
</evidence>
<evidence type="ECO:0000256" key="7">
    <source>
        <dbReference type="SAM" id="Phobius"/>
    </source>
</evidence>
<dbReference type="PANTHER" id="PTHR33778">
    <property type="entry name" value="PROTEIN MGTC"/>
    <property type="match status" value="1"/>
</dbReference>
<accession>A0A1F2UP82</accession>
<dbReference type="Pfam" id="PF02308">
    <property type="entry name" value="MgtC"/>
    <property type="match status" value="1"/>
</dbReference>
<dbReference type="EMBL" id="MELI01000083">
    <property type="protein sequence ID" value="OFW32866.1"/>
    <property type="molecule type" value="Genomic_DNA"/>
</dbReference>
<evidence type="ECO:0000313" key="10">
    <source>
        <dbReference type="Proteomes" id="UP000178086"/>
    </source>
</evidence>
<evidence type="ECO:0000256" key="3">
    <source>
        <dbReference type="ARBA" id="ARBA00022475"/>
    </source>
</evidence>
<dbReference type="InterPro" id="IPR049177">
    <property type="entry name" value="MgtC_SapB_SrpB_YhiD_N"/>
</dbReference>
<feature type="transmembrane region" description="Helical" evidence="7">
    <location>
        <begin position="6"/>
        <end position="25"/>
    </location>
</feature>
<keyword evidence="3" id="KW-1003">Cell membrane</keyword>
<feature type="transmembrane region" description="Helical" evidence="7">
    <location>
        <begin position="67"/>
        <end position="85"/>
    </location>
</feature>
<dbReference type="PROSITE" id="PS51671">
    <property type="entry name" value="ACT"/>
    <property type="match status" value="1"/>
</dbReference>
<evidence type="ECO:0000313" key="9">
    <source>
        <dbReference type="EMBL" id="OFW32866.1"/>
    </source>
</evidence>
<protein>
    <recommendedName>
        <fullName evidence="8">ACT domain-containing protein</fullName>
    </recommendedName>
</protein>
<feature type="transmembrane region" description="Helical" evidence="7">
    <location>
        <begin position="37"/>
        <end position="55"/>
    </location>
</feature>
<feature type="transmembrane region" description="Helical" evidence="7">
    <location>
        <begin position="92"/>
        <end position="109"/>
    </location>
</feature>
<dbReference type="AlphaFoldDB" id="A0A1F2UP82"/>
<dbReference type="Proteomes" id="UP000178086">
    <property type="component" value="Unassembled WGS sequence"/>
</dbReference>
<dbReference type="GO" id="GO:0005886">
    <property type="term" value="C:plasma membrane"/>
    <property type="evidence" value="ECO:0007669"/>
    <property type="project" value="UniProtKB-SubCell"/>
</dbReference>
<keyword evidence="6 7" id="KW-0472">Membrane</keyword>
<dbReference type="PRINTS" id="PR01837">
    <property type="entry name" value="MGTCSAPBPROT"/>
</dbReference>
<name>A0A1F2UP82_9ACTN</name>